<dbReference type="HOGENOM" id="CLU_3206607_0_0_12"/>
<dbReference type="Proteomes" id="UP000009223">
    <property type="component" value="Chromosome"/>
</dbReference>
<keyword evidence="1" id="KW-0812">Transmembrane</keyword>
<dbReference type="AlphaFoldDB" id="F5YKJ0"/>
<dbReference type="STRING" id="545694.TREPR_1944"/>
<feature type="transmembrane region" description="Helical" evidence="1">
    <location>
        <begin position="12"/>
        <end position="31"/>
    </location>
</feature>
<accession>F5YKJ0</accession>
<organism evidence="2 3">
    <name type="scientific">Treponema primitia (strain ATCC BAA-887 / DSM 12427 / ZAS-2)</name>
    <dbReference type="NCBI Taxonomy" id="545694"/>
    <lineage>
        <taxon>Bacteria</taxon>
        <taxon>Pseudomonadati</taxon>
        <taxon>Spirochaetota</taxon>
        <taxon>Spirochaetia</taxon>
        <taxon>Spirochaetales</taxon>
        <taxon>Treponemataceae</taxon>
        <taxon>Treponema</taxon>
    </lineage>
</organism>
<keyword evidence="1" id="KW-1133">Transmembrane helix</keyword>
<keyword evidence="3" id="KW-1185">Reference proteome</keyword>
<gene>
    <name evidence="2" type="ordered locus">TREPR_1944</name>
</gene>
<dbReference type="KEGG" id="tpi:TREPR_1944"/>
<evidence type="ECO:0000256" key="1">
    <source>
        <dbReference type="SAM" id="Phobius"/>
    </source>
</evidence>
<protein>
    <submittedName>
        <fullName evidence="2">Uncharacterized protein</fullName>
    </submittedName>
</protein>
<reference evidence="3" key="1">
    <citation type="submission" date="2009-12" db="EMBL/GenBank/DDBJ databases">
        <title>Complete sequence of Treponema primitia strain ZAS-2.</title>
        <authorList>
            <person name="Tetu S.G."/>
            <person name="Matson E."/>
            <person name="Ren Q."/>
            <person name="Seshadri R."/>
            <person name="Elbourne L."/>
            <person name="Hassan K.A."/>
            <person name="Durkin A."/>
            <person name="Radune D."/>
            <person name="Mohamoud Y."/>
            <person name="Shay R."/>
            <person name="Jin S."/>
            <person name="Zhang X."/>
            <person name="Lucey K."/>
            <person name="Ballor N.R."/>
            <person name="Ottesen E."/>
            <person name="Rosenthal R."/>
            <person name="Allen A."/>
            <person name="Leadbetter J.R."/>
            <person name="Paulsen I.T."/>
        </authorList>
    </citation>
    <scope>NUCLEOTIDE SEQUENCE [LARGE SCALE GENOMIC DNA]</scope>
    <source>
        <strain evidence="3">ATCC BAA-887 / DSM 12427 / ZAS-2</strain>
    </source>
</reference>
<evidence type="ECO:0000313" key="2">
    <source>
        <dbReference type="EMBL" id="AEF83646.1"/>
    </source>
</evidence>
<dbReference type="EMBL" id="CP001843">
    <property type="protein sequence ID" value="AEF83646.1"/>
    <property type="molecule type" value="Genomic_DNA"/>
</dbReference>
<proteinExistence type="predicted"/>
<keyword evidence="1" id="KW-0472">Membrane</keyword>
<name>F5YKJ0_TREPZ</name>
<reference evidence="2 3" key="2">
    <citation type="journal article" date="2011" name="ISME J.">
        <title>RNA-seq reveals cooperative metabolic interactions between two termite-gut spirochete species in co-culture.</title>
        <authorList>
            <person name="Rosenthal A.Z."/>
            <person name="Matson E.G."/>
            <person name="Eldar A."/>
            <person name="Leadbetter J.R."/>
        </authorList>
    </citation>
    <scope>NUCLEOTIDE SEQUENCE [LARGE SCALE GENOMIC DNA]</scope>
    <source>
        <strain evidence="3">ATCC BAA-887 / DSM 12427 / ZAS-2</strain>
    </source>
</reference>
<sequence>MISPPQEQKNFWVVLDVRAFLLAWAIASLLAKNGVFKGIFGKPPK</sequence>
<evidence type="ECO:0000313" key="3">
    <source>
        <dbReference type="Proteomes" id="UP000009223"/>
    </source>
</evidence>